<dbReference type="SUPFAM" id="SSF53335">
    <property type="entry name" value="S-adenosyl-L-methionine-dependent methyltransferases"/>
    <property type="match status" value="1"/>
</dbReference>
<dbReference type="STRING" id="946362.F2U1J3"/>
<reference evidence="1" key="1">
    <citation type="submission" date="2009-08" db="EMBL/GenBank/DDBJ databases">
        <title>Annotation of Salpingoeca rosetta.</title>
        <authorList>
            <consortium name="The Broad Institute Genome Sequencing Platform"/>
            <person name="Russ C."/>
            <person name="Cuomo C."/>
            <person name="Burger G."/>
            <person name="Gray M.W."/>
            <person name="Holland P.W.H."/>
            <person name="King N."/>
            <person name="Lang F.B.F."/>
            <person name="Roger A.J."/>
            <person name="Ruiz-Trillo I."/>
            <person name="Young S.K."/>
            <person name="Zeng Q."/>
            <person name="Gargeya S."/>
            <person name="Alvarado L."/>
            <person name="Berlin A."/>
            <person name="Chapman S.B."/>
            <person name="Chen Z."/>
            <person name="Freedman E."/>
            <person name="Gellesch M."/>
            <person name="Goldberg J."/>
            <person name="Griggs A."/>
            <person name="Gujja S."/>
            <person name="Heilman E."/>
            <person name="Heiman D."/>
            <person name="Howarth C."/>
            <person name="Mehta T."/>
            <person name="Neiman D."/>
            <person name="Pearson M."/>
            <person name="Roberts A."/>
            <person name="Saif S."/>
            <person name="Shea T."/>
            <person name="Shenoy N."/>
            <person name="Sisk P."/>
            <person name="Stolte C."/>
            <person name="Sykes S."/>
            <person name="White J."/>
            <person name="Yandava C."/>
            <person name="Haas B."/>
            <person name="Nusbaum C."/>
            <person name="Birren B."/>
        </authorList>
    </citation>
    <scope>NUCLEOTIDE SEQUENCE</scope>
    <source>
        <strain evidence="1">ATCC 50818</strain>
    </source>
</reference>
<proteinExistence type="predicted"/>
<evidence type="ECO:0000313" key="1">
    <source>
        <dbReference type="EMBL" id="EGD81495.1"/>
    </source>
</evidence>
<gene>
    <name evidence="1" type="ORF">PTSG_02213</name>
</gene>
<dbReference type="Pfam" id="PF05219">
    <property type="entry name" value="DREV"/>
    <property type="match status" value="1"/>
</dbReference>
<dbReference type="PANTHER" id="PTHR12890:SF0">
    <property type="entry name" value="PROTEIN-L-HISTIDINE N-PROS-METHYLTRANSFERASE"/>
    <property type="match status" value="1"/>
</dbReference>
<dbReference type="InParanoid" id="F2U1J3"/>
<protein>
    <recommendedName>
        <fullName evidence="3">Methyltransferase-like protein 9</fullName>
    </recommendedName>
</protein>
<dbReference type="GO" id="GO:0106370">
    <property type="term" value="F:protein-L-histidine N-pros-methyltransferase activity"/>
    <property type="evidence" value="ECO:0007669"/>
    <property type="project" value="InterPro"/>
</dbReference>
<dbReference type="CDD" id="cd02440">
    <property type="entry name" value="AdoMet_MTases"/>
    <property type="match status" value="1"/>
</dbReference>
<evidence type="ECO:0008006" key="3">
    <source>
        <dbReference type="Google" id="ProtNLM"/>
    </source>
</evidence>
<dbReference type="GeneID" id="16077293"/>
<dbReference type="FunCoup" id="F2U1J3">
    <property type="interactions" value="717"/>
</dbReference>
<dbReference type="InterPro" id="IPR029063">
    <property type="entry name" value="SAM-dependent_MTases_sf"/>
</dbReference>
<dbReference type="KEGG" id="sre:PTSG_02213"/>
<dbReference type="PANTHER" id="PTHR12890">
    <property type="entry name" value="DREV PROTEIN"/>
    <property type="match status" value="1"/>
</dbReference>
<dbReference type="Proteomes" id="UP000007799">
    <property type="component" value="Unassembled WGS sequence"/>
</dbReference>
<dbReference type="EMBL" id="GL832959">
    <property type="protein sequence ID" value="EGD81495.1"/>
    <property type="molecule type" value="Genomic_DNA"/>
</dbReference>
<dbReference type="OMA" id="VEIGGKW"/>
<dbReference type="Gene3D" id="3.40.50.150">
    <property type="entry name" value="Vaccinia Virus protein VP39"/>
    <property type="match status" value="1"/>
</dbReference>
<dbReference type="eggNOG" id="KOG3987">
    <property type="taxonomic scope" value="Eukaryota"/>
</dbReference>
<accession>F2U1J3</accession>
<keyword evidence="2" id="KW-1185">Reference proteome</keyword>
<sequence>MADCDECRRLQQQDQQQEQPFPFVRRRLWRRLLTASSQHTAQHGRTAEDFRYDYSLDPYRLKKDIRHCFKELSVDDGLRAFLRQCYERHARLFPFFVDLFSFHILRIFMSPTTTNALCFRGGMYVLSKEQLRLLLDLDPTTQLDRLLDIGAGDGGVTAELAPLFQHVDVTETNRMMRWRLAQYPDWTCHDEQTWKDTPYRFDVITCFNVLDRCELPWTLLQDMRDKLTPNGHLVVALVLPYSPYIDDHGPRGRRPREQLQLFGACYEDYINAFHHFVAQPLGMEITAIARAPYMCEGDMYKPFYLLHDFIIVLRRKHG</sequence>
<dbReference type="InterPro" id="IPR007884">
    <property type="entry name" value="METL9"/>
</dbReference>
<organism evidence="1 2">
    <name type="scientific">Salpingoeca rosetta (strain ATCC 50818 / BSB-021)</name>
    <dbReference type="NCBI Taxonomy" id="946362"/>
    <lineage>
        <taxon>Eukaryota</taxon>
        <taxon>Choanoflagellata</taxon>
        <taxon>Craspedida</taxon>
        <taxon>Salpingoecidae</taxon>
        <taxon>Salpingoeca</taxon>
    </lineage>
</organism>
<name>F2U1J3_SALR5</name>
<dbReference type="RefSeq" id="XP_004996699.1">
    <property type="nucleotide sequence ID" value="XM_004996642.1"/>
</dbReference>
<dbReference type="AlphaFoldDB" id="F2U1J3"/>
<dbReference type="OrthoDB" id="199041at2759"/>
<evidence type="ECO:0000313" key="2">
    <source>
        <dbReference type="Proteomes" id="UP000007799"/>
    </source>
</evidence>